<evidence type="ECO:0000313" key="5">
    <source>
        <dbReference type="Proteomes" id="UP000886841"/>
    </source>
</evidence>
<dbReference type="InterPro" id="IPR015422">
    <property type="entry name" value="PyrdxlP-dep_Trfase_small"/>
</dbReference>
<proteinExistence type="predicted"/>
<evidence type="ECO:0000256" key="2">
    <source>
        <dbReference type="ARBA" id="ARBA00022898"/>
    </source>
</evidence>
<name>A0A9D1EJ71_9FIRM</name>
<dbReference type="EMBL" id="DVHU01000036">
    <property type="protein sequence ID" value="HIR92617.1"/>
    <property type="molecule type" value="Genomic_DNA"/>
</dbReference>
<dbReference type="InterPro" id="IPR015421">
    <property type="entry name" value="PyrdxlP-dep_Trfase_major"/>
</dbReference>
<keyword evidence="4" id="KW-0032">Aminotransferase</keyword>
<keyword evidence="2" id="KW-0663">Pyridoxal phosphate</keyword>
<organism evidence="4 5">
    <name type="scientific">Candidatus Egerieimonas intestinavium</name>
    <dbReference type="NCBI Taxonomy" id="2840777"/>
    <lineage>
        <taxon>Bacteria</taxon>
        <taxon>Bacillati</taxon>
        <taxon>Bacillota</taxon>
        <taxon>Clostridia</taxon>
        <taxon>Lachnospirales</taxon>
        <taxon>Lachnospiraceae</taxon>
        <taxon>Lachnospiraceae incertae sedis</taxon>
        <taxon>Candidatus Egerieimonas</taxon>
    </lineage>
</organism>
<feature type="domain" description="Aminotransferase class V" evidence="3">
    <location>
        <begin position="81"/>
        <end position="252"/>
    </location>
</feature>
<gene>
    <name evidence="4" type="ORF">IAB98_04260</name>
</gene>
<reference evidence="4" key="2">
    <citation type="journal article" date="2021" name="PeerJ">
        <title>Extensive microbial diversity within the chicken gut microbiome revealed by metagenomics and culture.</title>
        <authorList>
            <person name="Gilroy R."/>
            <person name="Ravi A."/>
            <person name="Getino M."/>
            <person name="Pursley I."/>
            <person name="Horton D.L."/>
            <person name="Alikhan N.F."/>
            <person name="Baker D."/>
            <person name="Gharbi K."/>
            <person name="Hall N."/>
            <person name="Watson M."/>
            <person name="Adriaenssens E.M."/>
            <person name="Foster-Nyarko E."/>
            <person name="Jarju S."/>
            <person name="Secka A."/>
            <person name="Antonio M."/>
            <person name="Oren A."/>
            <person name="Chaudhuri R.R."/>
            <person name="La Ragione R."/>
            <person name="Hildebrand F."/>
            <person name="Pallen M.J."/>
        </authorList>
    </citation>
    <scope>NUCLEOTIDE SEQUENCE</scope>
    <source>
        <strain evidence="4">ChiSxjej1B13-7041</strain>
    </source>
</reference>
<dbReference type="Gene3D" id="3.90.1150.10">
    <property type="entry name" value="Aspartate Aminotransferase, domain 1"/>
    <property type="match status" value="1"/>
</dbReference>
<dbReference type="Proteomes" id="UP000886841">
    <property type="component" value="Unassembled WGS sequence"/>
</dbReference>
<dbReference type="InterPro" id="IPR000192">
    <property type="entry name" value="Aminotrans_V_dom"/>
</dbReference>
<dbReference type="SUPFAM" id="SSF53383">
    <property type="entry name" value="PLP-dependent transferases"/>
    <property type="match status" value="1"/>
</dbReference>
<dbReference type="PANTHER" id="PTHR43586">
    <property type="entry name" value="CYSTEINE DESULFURASE"/>
    <property type="match status" value="1"/>
</dbReference>
<dbReference type="PANTHER" id="PTHR43586:SF8">
    <property type="entry name" value="CYSTEINE DESULFURASE 1, CHLOROPLASTIC"/>
    <property type="match status" value="1"/>
</dbReference>
<evidence type="ECO:0000259" key="3">
    <source>
        <dbReference type="Pfam" id="PF00266"/>
    </source>
</evidence>
<evidence type="ECO:0000313" key="4">
    <source>
        <dbReference type="EMBL" id="HIR92617.1"/>
    </source>
</evidence>
<evidence type="ECO:0000256" key="1">
    <source>
        <dbReference type="ARBA" id="ARBA00001933"/>
    </source>
</evidence>
<reference evidence="4" key="1">
    <citation type="submission" date="2020-10" db="EMBL/GenBank/DDBJ databases">
        <authorList>
            <person name="Gilroy R."/>
        </authorList>
    </citation>
    <scope>NUCLEOTIDE SEQUENCE</scope>
    <source>
        <strain evidence="4">ChiSxjej1B13-7041</strain>
    </source>
</reference>
<protein>
    <submittedName>
        <fullName evidence="4">Aminotransferase class V-fold PLP-dependent enzyme</fullName>
    </submittedName>
</protein>
<sequence length="428" mass="47855">MGIINPDDYPQGLMFSDEIQKQVRDRFCNIDHDDFGERIFFENSGGSLRLKACVDAVGVDTHPDCPGRHQQQADIQGTFVENGYRDLKTIFGTEKGSIITMLSASQTMFNIIGAIAGAIPGKNMVVSCLEHPSGFDSVQYYAEKYNLELRVMQSNPATGGIDVSEVERLVDKDTVLLSCMYSCNITGAVNDIPAFVKAARGIKPDIYIVVDAVQHIPHAAVDLEELEIDAMDFAPYKFFGLRGSGIGWVSDRCAVLPHNRILCYPLEQWELGSTAPHLFANFTAIVDYVCWLGGQYLDSQNRRELFVEGMNRIELHERALLNRALEGTEKLPGLRKIKGLKVQCDNPNLTQRDFILPITFDNMDVTSAVKEYVKRGVYVFERKSPSHYSKRIVESFGLDGVIRVSPIHCNSKEEIDRFLQVSAEIAAL</sequence>
<keyword evidence="4" id="KW-0808">Transferase</keyword>
<comment type="cofactor">
    <cofactor evidence="1">
        <name>pyridoxal 5'-phosphate</name>
        <dbReference type="ChEBI" id="CHEBI:597326"/>
    </cofactor>
</comment>
<dbReference type="Gene3D" id="3.40.640.10">
    <property type="entry name" value="Type I PLP-dependent aspartate aminotransferase-like (Major domain)"/>
    <property type="match status" value="1"/>
</dbReference>
<comment type="caution">
    <text evidence="4">The sequence shown here is derived from an EMBL/GenBank/DDBJ whole genome shotgun (WGS) entry which is preliminary data.</text>
</comment>
<accession>A0A9D1EJ71</accession>
<dbReference type="GO" id="GO:0008483">
    <property type="term" value="F:transaminase activity"/>
    <property type="evidence" value="ECO:0007669"/>
    <property type="project" value="UniProtKB-KW"/>
</dbReference>
<dbReference type="AlphaFoldDB" id="A0A9D1EJ71"/>
<dbReference type="Pfam" id="PF00266">
    <property type="entry name" value="Aminotran_5"/>
    <property type="match status" value="1"/>
</dbReference>
<dbReference type="InterPro" id="IPR015424">
    <property type="entry name" value="PyrdxlP-dep_Trfase"/>
</dbReference>